<dbReference type="InterPro" id="IPR012340">
    <property type="entry name" value="NA-bd_OB-fold"/>
</dbReference>
<dbReference type="CDD" id="cd04496">
    <property type="entry name" value="SSB_OBF"/>
    <property type="match status" value="1"/>
</dbReference>
<comment type="caution">
    <text evidence="5">The sequence shown here is derived from an EMBL/GenBank/DDBJ whole genome shotgun (WGS) entry which is preliminary data.</text>
</comment>
<dbReference type="PANTHER" id="PTHR10302">
    <property type="entry name" value="SINGLE-STRANDED DNA-BINDING PROTEIN"/>
    <property type="match status" value="1"/>
</dbReference>
<feature type="compositionally biased region" description="Low complexity" evidence="4">
    <location>
        <begin position="159"/>
        <end position="178"/>
    </location>
</feature>
<reference evidence="5 6" key="1">
    <citation type="submission" date="2019-06" db="EMBL/GenBank/DDBJ databases">
        <title>Sequencing the genomes of 1000 actinobacteria strains.</title>
        <authorList>
            <person name="Klenk H.-P."/>
        </authorList>
    </citation>
    <scope>NUCLEOTIDE SEQUENCE [LARGE SCALE GENOMIC DNA]</scope>
    <source>
        <strain evidence="5 6">DSM 43186</strain>
    </source>
</reference>
<dbReference type="RefSeq" id="WP_170198723.1">
    <property type="nucleotide sequence ID" value="NZ_BMPV01000006.1"/>
</dbReference>
<dbReference type="GO" id="GO:0003697">
    <property type="term" value="F:single-stranded DNA binding"/>
    <property type="evidence" value="ECO:0007669"/>
    <property type="project" value="InterPro"/>
</dbReference>
<proteinExistence type="predicted"/>
<sequence>MNDVYITLTGNVTHDPRQYPLADGSRVTAIRVATSRRYLDRRTQEWMSSPPSFYAVRCYRGLADNVAQSIRRGHPVVVHGRLRIREFERDGERRVIAEVEASSVGHDLKWGIATFEKPPRAMRAVPGGGHGSGDAGDGAEWAGDVPGDPEGAGHGGGPVDSADPADPAAGLLGDDPAPMVTADMVTADAAWGDDERRPAAGGIAA</sequence>
<dbReference type="PANTHER" id="PTHR10302:SF27">
    <property type="entry name" value="SINGLE-STRANDED DNA-BINDING PROTEIN"/>
    <property type="match status" value="1"/>
</dbReference>
<evidence type="ECO:0000256" key="4">
    <source>
        <dbReference type="SAM" id="MobiDB-lite"/>
    </source>
</evidence>
<keyword evidence="6" id="KW-1185">Reference proteome</keyword>
<evidence type="ECO:0000256" key="3">
    <source>
        <dbReference type="RuleBase" id="RU000524"/>
    </source>
</evidence>
<dbReference type="Pfam" id="PF00436">
    <property type="entry name" value="SSB"/>
    <property type="match status" value="1"/>
</dbReference>
<dbReference type="Proteomes" id="UP000319213">
    <property type="component" value="Unassembled WGS sequence"/>
</dbReference>
<dbReference type="NCBIfam" id="TIGR00621">
    <property type="entry name" value="ssb"/>
    <property type="match status" value="1"/>
</dbReference>
<dbReference type="EMBL" id="VFPQ01000001">
    <property type="protein sequence ID" value="TQM74410.1"/>
    <property type="molecule type" value="Genomic_DNA"/>
</dbReference>
<keyword evidence="1 2" id="KW-0238">DNA-binding</keyword>
<evidence type="ECO:0000256" key="2">
    <source>
        <dbReference type="PROSITE-ProRule" id="PRU00252"/>
    </source>
</evidence>
<evidence type="ECO:0000256" key="1">
    <source>
        <dbReference type="ARBA" id="ARBA00023125"/>
    </source>
</evidence>
<feature type="compositionally biased region" description="Gly residues" evidence="4">
    <location>
        <begin position="126"/>
        <end position="136"/>
    </location>
</feature>
<protein>
    <recommendedName>
        <fullName evidence="3">Single-stranded DNA-binding protein</fullName>
    </recommendedName>
</protein>
<evidence type="ECO:0000313" key="6">
    <source>
        <dbReference type="Proteomes" id="UP000319213"/>
    </source>
</evidence>
<dbReference type="Gene3D" id="2.40.50.140">
    <property type="entry name" value="Nucleic acid-binding proteins"/>
    <property type="match status" value="1"/>
</dbReference>
<dbReference type="GO" id="GO:0009295">
    <property type="term" value="C:nucleoid"/>
    <property type="evidence" value="ECO:0007669"/>
    <property type="project" value="TreeGrafter"/>
</dbReference>
<dbReference type="AlphaFoldDB" id="A0A543IV10"/>
<dbReference type="GO" id="GO:0006260">
    <property type="term" value="P:DNA replication"/>
    <property type="evidence" value="ECO:0007669"/>
    <property type="project" value="InterPro"/>
</dbReference>
<dbReference type="SUPFAM" id="SSF50249">
    <property type="entry name" value="Nucleic acid-binding proteins"/>
    <property type="match status" value="1"/>
</dbReference>
<accession>A0A543IV10</accession>
<organism evidence="5 6">
    <name type="scientific">Thermopolyspora flexuosa</name>
    <dbReference type="NCBI Taxonomy" id="103836"/>
    <lineage>
        <taxon>Bacteria</taxon>
        <taxon>Bacillati</taxon>
        <taxon>Actinomycetota</taxon>
        <taxon>Actinomycetes</taxon>
        <taxon>Streptosporangiales</taxon>
        <taxon>Streptosporangiaceae</taxon>
        <taxon>Thermopolyspora</taxon>
    </lineage>
</organism>
<dbReference type="InterPro" id="IPR011344">
    <property type="entry name" value="ssDNA-bd"/>
</dbReference>
<gene>
    <name evidence="5" type="ORF">FHX40_1081</name>
</gene>
<name>A0A543IV10_9ACTN</name>
<dbReference type="InterPro" id="IPR000424">
    <property type="entry name" value="Primosome_PriB/ssb"/>
</dbReference>
<feature type="region of interest" description="Disordered" evidence="4">
    <location>
        <begin position="121"/>
        <end position="205"/>
    </location>
</feature>
<feature type="compositionally biased region" description="Low complexity" evidence="4">
    <location>
        <begin position="138"/>
        <end position="149"/>
    </location>
</feature>
<evidence type="ECO:0000313" key="5">
    <source>
        <dbReference type="EMBL" id="TQM74410.1"/>
    </source>
</evidence>
<dbReference type="PROSITE" id="PS50935">
    <property type="entry name" value="SSB"/>
    <property type="match status" value="1"/>
</dbReference>